<name>A0A1M5YRU3_9GAMM</name>
<evidence type="ECO:0000313" key="2">
    <source>
        <dbReference type="Proteomes" id="UP000184268"/>
    </source>
</evidence>
<dbReference type="Proteomes" id="UP000184268">
    <property type="component" value="Unassembled WGS sequence"/>
</dbReference>
<keyword evidence="2" id="KW-1185">Reference proteome</keyword>
<sequence length="41" mass="4306">MSLESSDGQEGLITSNESIAVADILDPSPQDSVIAIRCKTN</sequence>
<dbReference type="AlphaFoldDB" id="A0A1M5YRU3"/>
<gene>
    <name evidence="1" type="ORF">SAMN02745129_4331</name>
</gene>
<dbReference type="EMBL" id="FQXG01000008">
    <property type="protein sequence ID" value="SHI14599.1"/>
    <property type="molecule type" value="Genomic_DNA"/>
</dbReference>
<evidence type="ECO:0000313" key="1">
    <source>
        <dbReference type="EMBL" id="SHI14599.1"/>
    </source>
</evidence>
<reference evidence="1 2" key="1">
    <citation type="submission" date="2016-11" db="EMBL/GenBank/DDBJ databases">
        <authorList>
            <person name="Jaros S."/>
            <person name="Januszkiewicz K."/>
            <person name="Wedrychowicz H."/>
        </authorList>
    </citation>
    <scope>NUCLEOTIDE SEQUENCE [LARGE SCALE GENOMIC DNA]</scope>
    <source>
        <strain evidence="1 2">DSM 16917</strain>
    </source>
</reference>
<accession>A0A1M5YRU3</accession>
<proteinExistence type="predicted"/>
<organism evidence="1 2">
    <name type="scientific">Ferrimonas marina</name>
    <dbReference type="NCBI Taxonomy" id="299255"/>
    <lineage>
        <taxon>Bacteria</taxon>
        <taxon>Pseudomonadati</taxon>
        <taxon>Pseudomonadota</taxon>
        <taxon>Gammaproteobacteria</taxon>
        <taxon>Alteromonadales</taxon>
        <taxon>Ferrimonadaceae</taxon>
        <taxon>Ferrimonas</taxon>
    </lineage>
</organism>
<protein>
    <submittedName>
        <fullName evidence="1">Uncharacterized protein</fullName>
    </submittedName>
</protein>